<accession>A0A1H8XIF6</accession>
<keyword evidence="2" id="KW-0472">Membrane</keyword>
<dbReference type="Proteomes" id="UP000198847">
    <property type="component" value="Unassembled WGS sequence"/>
</dbReference>
<feature type="transmembrane region" description="Helical" evidence="2">
    <location>
        <begin position="48"/>
        <end position="72"/>
    </location>
</feature>
<dbReference type="EMBL" id="FODY01000024">
    <property type="protein sequence ID" value="SEP39541.1"/>
    <property type="molecule type" value="Genomic_DNA"/>
</dbReference>
<dbReference type="Pfam" id="PF09335">
    <property type="entry name" value="VTT_dom"/>
    <property type="match status" value="1"/>
</dbReference>
<dbReference type="GO" id="GO:0005886">
    <property type="term" value="C:plasma membrane"/>
    <property type="evidence" value="ECO:0007669"/>
    <property type="project" value="TreeGrafter"/>
</dbReference>
<keyword evidence="2" id="KW-0812">Transmembrane</keyword>
<dbReference type="InterPro" id="IPR032816">
    <property type="entry name" value="VTT_dom"/>
</dbReference>
<dbReference type="PANTHER" id="PTHR42709">
    <property type="entry name" value="ALKALINE PHOSPHATASE LIKE PROTEIN"/>
    <property type="match status" value="1"/>
</dbReference>
<dbReference type="InterPro" id="IPR051311">
    <property type="entry name" value="DedA_domain"/>
</dbReference>
<gene>
    <name evidence="4" type="ORF">SAMN04490178_12431</name>
</gene>
<protein>
    <submittedName>
        <fullName evidence="4">Membrane protein DedA, SNARE-associated domain</fullName>
    </submittedName>
</protein>
<organism evidence="4 5">
    <name type="scientific">Propionispora vibrioides</name>
    <dbReference type="NCBI Taxonomy" id="112903"/>
    <lineage>
        <taxon>Bacteria</taxon>
        <taxon>Bacillati</taxon>
        <taxon>Bacillota</taxon>
        <taxon>Negativicutes</taxon>
        <taxon>Selenomonadales</taxon>
        <taxon>Sporomusaceae</taxon>
        <taxon>Propionispora</taxon>
    </lineage>
</organism>
<feature type="transmembrane region" description="Helical" evidence="2">
    <location>
        <begin position="136"/>
        <end position="158"/>
    </location>
</feature>
<evidence type="ECO:0000313" key="4">
    <source>
        <dbReference type="EMBL" id="SEP39541.1"/>
    </source>
</evidence>
<keyword evidence="2" id="KW-1133">Transmembrane helix</keyword>
<keyword evidence="5" id="KW-1185">Reference proteome</keyword>
<evidence type="ECO:0000256" key="2">
    <source>
        <dbReference type="SAM" id="Phobius"/>
    </source>
</evidence>
<feature type="transmembrane region" description="Helical" evidence="2">
    <location>
        <begin position="170"/>
        <end position="187"/>
    </location>
</feature>
<comment type="similarity">
    <text evidence="1">Belongs to the DedA family.</text>
</comment>
<dbReference type="STRING" id="112903.SAMN04490178_12431"/>
<dbReference type="AlphaFoldDB" id="A0A1H8XIF6"/>
<reference evidence="4 5" key="1">
    <citation type="submission" date="2016-10" db="EMBL/GenBank/DDBJ databases">
        <authorList>
            <person name="de Groot N.N."/>
        </authorList>
    </citation>
    <scope>NUCLEOTIDE SEQUENCE [LARGE SCALE GENOMIC DNA]</scope>
    <source>
        <strain evidence="4 5">DSM 13305</strain>
    </source>
</reference>
<feature type="domain" description="VTT" evidence="3">
    <location>
        <begin position="30"/>
        <end position="156"/>
    </location>
</feature>
<sequence length="199" mass="21753">MFDKILGILSNLGLPGVFAGVFLEAIGLPFPGSVLVALAGFLSKQGEFNIIVAWLVSLLGYLLGSLSAFMIGRRMGGPFIKRWSRYIRLTPERIDKAQELLQKSAPVYIIGGRFVPTVGNVTPYVAGISGISIVKFLVYDMVHALLWLTIFLGAGAMLGSKWQRLADNPWLEWVAIGGSLLISVYVFRDLLSVHNKNKG</sequence>
<proteinExistence type="inferred from homology"/>
<evidence type="ECO:0000259" key="3">
    <source>
        <dbReference type="Pfam" id="PF09335"/>
    </source>
</evidence>
<name>A0A1H8XIF6_9FIRM</name>
<evidence type="ECO:0000313" key="5">
    <source>
        <dbReference type="Proteomes" id="UP000198847"/>
    </source>
</evidence>
<dbReference type="PANTHER" id="PTHR42709:SF9">
    <property type="entry name" value="ALKALINE PHOSPHATASE LIKE PROTEIN"/>
    <property type="match status" value="1"/>
</dbReference>
<feature type="transmembrane region" description="Helical" evidence="2">
    <location>
        <begin position="12"/>
        <end position="42"/>
    </location>
</feature>
<dbReference type="RefSeq" id="WP_177173636.1">
    <property type="nucleotide sequence ID" value="NZ_FODY01000024.1"/>
</dbReference>
<evidence type="ECO:0000256" key="1">
    <source>
        <dbReference type="ARBA" id="ARBA00010792"/>
    </source>
</evidence>